<gene>
    <name evidence="3" type="ORF">RMCB_4901</name>
</gene>
<dbReference type="InterPro" id="IPR000253">
    <property type="entry name" value="FHA_dom"/>
</dbReference>
<dbReference type="RefSeq" id="WP_062830863.1">
    <property type="nucleotide sequence ID" value="NZ_BCSX01000044.1"/>
</dbReference>
<dbReference type="InterPro" id="IPR008984">
    <property type="entry name" value="SMAD_FHA_dom_sf"/>
</dbReference>
<dbReference type="OrthoDB" id="9815925at2"/>
<organism evidence="3 4">
    <name type="scientific">Mycolicibacterium brisbanense</name>
    <dbReference type="NCBI Taxonomy" id="146020"/>
    <lineage>
        <taxon>Bacteria</taxon>
        <taxon>Bacillati</taxon>
        <taxon>Actinomycetota</taxon>
        <taxon>Actinomycetes</taxon>
        <taxon>Mycobacteriales</taxon>
        <taxon>Mycobacteriaceae</taxon>
        <taxon>Mycolicibacterium</taxon>
    </lineage>
</organism>
<dbReference type="SUPFAM" id="SSF49879">
    <property type="entry name" value="SMAD/FHA domain"/>
    <property type="match status" value="1"/>
</dbReference>
<evidence type="ECO:0000259" key="2">
    <source>
        <dbReference type="PROSITE" id="PS50006"/>
    </source>
</evidence>
<name>A0A100W365_9MYCO</name>
<sequence>MSQADPSRKPDDDATAVHHALSEPAAEPGPYRAPAAEGAFLGSGVLAVTRGPIVGAQFVLTQPVTAAGRHPNSDVFLDDITVSRHHAEFRWLDDEYWIVDTESLNGTFVNRVRVQSQPLSSGDQIQIGKFRLTFTYRLLP</sequence>
<comment type="caution">
    <text evidence="3">The sequence shown here is derived from an EMBL/GenBank/DDBJ whole genome shotgun (WGS) entry which is preliminary data.</text>
</comment>
<dbReference type="Pfam" id="PF00498">
    <property type="entry name" value="FHA"/>
    <property type="match status" value="1"/>
</dbReference>
<dbReference type="AlphaFoldDB" id="A0A100W365"/>
<dbReference type="SMART" id="SM00240">
    <property type="entry name" value="FHA"/>
    <property type="match status" value="1"/>
</dbReference>
<dbReference type="Proteomes" id="UP000069620">
    <property type="component" value="Unassembled WGS sequence"/>
</dbReference>
<keyword evidence="4" id="KW-1185">Reference proteome</keyword>
<accession>A0A100W365</accession>
<keyword evidence="1" id="KW-0597">Phosphoprotein</keyword>
<evidence type="ECO:0000313" key="3">
    <source>
        <dbReference type="EMBL" id="GAS90805.1"/>
    </source>
</evidence>
<dbReference type="PROSITE" id="PS50006">
    <property type="entry name" value="FHA_DOMAIN"/>
    <property type="match status" value="1"/>
</dbReference>
<reference evidence="4" key="2">
    <citation type="submission" date="2016-02" db="EMBL/GenBank/DDBJ databases">
        <title>Draft genome sequence of five rapidly growing Mycobacterium species.</title>
        <authorList>
            <person name="Katahira K."/>
            <person name="Gotou Y."/>
            <person name="Iida K."/>
            <person name="Ogura Y."/>
            <person name="Hayashi T."/>
        </authorList>
    </citation>
    <scope>NUCLEOTIDE SEQUENCE [LARGE SCALE GENOMIC DNA]</scope>
    <source>
        <strain evidence="4">JCM15654</strain>
    </source>
</reference>
<dbReference type="Gene3D" id="2.60.200.20">
    <property type="match status" value="1"/>
</dbReference>
<dbReference type="STRING" id="146020.RMCB_4901"/>
<dbReference type="PANTHER" id="PTHR23308">
    <property type="entry name" value="NUCLEAR INHIBITOR OF PROTEIN PHOSPHATASE-1"/>
    <property type="match status" value="1"/>
</dbReference>
<feature type="domain" description="FHA" evidence="2">
    <location>
        <begin position="65"/>
        <end position="114"/>
    </location>
</feature>
<dbReference type="EMBL" id="BCSX01000044">
    <property type="protein sequence ID" value="GAS90805.1"/>
    <property type="molecule type" value="Genomic_DNA"/>
</dbReference>
<protein>
    <submittedName>
        <fullName evidence="3">Signal transduction protein GarA</fullName>
    </submittedName>
</protein>
<reference evidence="4" key="1">
    <citation type="journal article" date="2016" name="Genome Announc.">
        <title>Draft Genome Sequences of Five Rapidly Growing Mycobacterium Species, M. thermoresistibile, M. fortuitum subsp. acetamidolyticum, M. canariasense, M. brisbanense, and M. novocastrense.</title>
        <authorList>
            <person name="Katahira K."/>
            <person name="Ogura Y."/>
            <person name="Gotoh Y."/>
            <person name="Hayashi T."/>
        </authorList>
    </citation>
    <scope>NUCLEOTIDE SEQUENCE [LARGE SCALE GENOMIC DNA]</scope>
    <source>
        <strain evidence="4">JCM15654</strain>
    </source>
</reference>
<evidence type="ECO:0000313" key="4">
    <source>
        <dbReference type="Proteomes" id="UP000069620"/>
    </source>
</evidence>
<evidence type="ECO:0000256" key="1">
    <source>
        <dbReference type="ARBA" id="ARBA00022553"/>
    </source>
</evidence>
<proteinExistence type="predicted"/>
<dbReference type="InterPro" id="IPR050923">
    <property type="entry name" value="Cell_Proc_Reg/RNA_Proc"/>
</dbReference>